<dbReference type="OrthoDB" id="5877708at2759"/>
<dbReference type="KEGG" id="nai:NECAME_10040"/>
<feature type="compositionally biased region" description="Polar residues" evidence="2">
    <location>
        <begin position="474"/>
        <end position="492"/>
    </location>
</feature>
<keyword evidence="4" id="KW-1185">Reference proteome</keyword>
<feature type="compositionally biased region" description="Polar residues" evidence="2">
    <location>
        <begin position="226"/>
        <end position="238"/>
    </location>
</feature>
<dbReference type="EMBL" id="KI659651">
    <property type="protein sequence ID" value="ETN79093.1"/>
    <property type="molecule type" value="Genomic_DNA"/>
</dbReference>
<feature type="region of interest" description="Disordered" evidence="2">
    <location>
        <begin position="261"/>
        <end position="732"/>
    </location>
</feature>
<reference evidence="4" key="1">
    <citation type="journal article" date="2014" name="Nat. Genet.">
        <title>Genome of the human hookworm Necator americanus.</title>
        <authorList>
            <person name="Tang Y.T."/>
            <person name="Gao X."/>
            <person name="Rosa B.A."/>
            <person name="Abubucker S."/>
            <person name="Hallsworth-Pepin K."/>
            <person name="Martin J."/>
            <person name="Tyagi R."/>
            <person name="Heizer E."/>
            <person name="Zhang X."/>
            <person name="Bhonagiri-Palsikar V."/>
            <person name="Minx P."/>
            <person name="Warren W.C."/>
            <person name="Wang Q."/>
            <person name="Zhan B."/>
            <person name="Hotez P.J."/>
            <person name="Sternberg P.W."/>
            <person name="Dougall A."/>
            <person name="Gaze S.T."/>
            <person name="Mulvenna J."/>
            <person name="Sotillo J."/>
            <person name="Ranganathan S."/>
            <person name="Rabelo E.M."/>
            <person name="Wilson R.K."/>
            <person name="Felgner P.L."/>
            <person name="Bethony J."/>
            <person name="Hawdon J.M."/>
            <person name="Gasser R.B."/>
            <person name="Loukas A."/>
            <person name="Mitreva M."/>
        </authorList>
    </citation>
    <scope>NUCLEOTIDE SEQUENCE [LARGE SCALE GENOMIC DNA]</scope>
</reference>
<name>W2TB49_NECAM</name>
<feature type="compositionally biased region" description="Basic and acidic residues" evidence="2">
    <location>
        <begin position="661"/>
        <end position="675"/>
    </location>
</feature>
<accession>W2TB49</accession>
<evidence type="ECO:0000256" key="2">
    <source>
        <dbReference type="SAM" id="MobiDB-lite"/>
    </source>
</evidence>
<dbReference type="Proteomes" id="UP000053676">
    <property type="component" value="Unassembled WGS sequence"/>
</dbReference>
<feature type="region of interest" description="Disordered" evidence="2">
    <location>
        <begin position="821"/>
        <end position="857"/>
    </location>
</feature>
<keyword evidence="1" id="KW-0175">Coiled coil</keyword>
<feature type="compositionally biased region" description="Basic and acidic residues" evidence="2">
    <location>
        <begin position="397"/>
        <end position="414"/>
    </location>
</feature>
<feature type="compositionally biased region" description="Basic and acidic residues" evidence="2">
    <location>
        <begin position="609"/>
        <end position="619"/>
    </location>
</feature>
<organism evidence="3 4">
    <name type="scientific">Necator americanus</name>
    <name type="common">Human hookworm</name>
    <dbReference type="NCBI Taxonomy" id="51031"/>
    <lineage>
        <taxon>Eukaryota</taxon>
        <taxon>Metazoa</taxon>
        <taxon>Ecdysozoa</taxon>
        <taxon>Nematoda</taxon>
        <taxon>Chromadorea</taxon>
        <taxon>Rhabditida</taxon>
        <taxon>Rhabditina</taxon>
        <taxon>Rhabditomorpha</taxon>
        <taxon>Strongyloidea</taxon>
        <taxon>Ancylostomatidae</taxon>
        <taxon>Bunostominae</taxon>
        <taxon>Necator</taxon>
    </lineage>
</organism>
<feature type="compositionally biased region" description="Basic and acidic residues" evidence="2">
    <location>
        <begin position="337"/>
        <end position="369"/>
    </location>
</feature>
<evidence type="ECO:0000313" key="3">
    <source>
        <dbReference type="EMBL" id="ETN79093.1"/>
    </source>
</evidence>
<feature type="region of interest" description="Disordered" evidence="2">
    <location>
        <begin position="109"/>
        <end position="130"/>
    </location>
</feature>
<feature type="region of interest" description="Disordered" evidence="2">
    <location>
        <begin position="202"/>
        <end position="243"/>
    </location>
</feature>
<evidence type="ECO:0000313" key="4">
    <source>
        <dbReference type="Proteomes" id="UP000053676"/>
    </source>
</evidence>
<evidence type="ECO:0000256" key="1">
    <source>
        <dbReference type="SAM" id="Coils"/>
    </source>
</evidence>
<proteinExistence type="predicted"/>
<dbReference type="AlphaFoldDB" id="W2TB49"/>
<feature type="compositionally biased region" description="Basic and acidic residues" evidence="2">
    <location>
        <begin position="493"/>
        <end position="509"/>
    </location>
</feature>
<gene>
    <name evidence="3" type="ORF">NECAME_10040</name>
</gene>
<feature type="coiled-coil region" evidence="1">
    <location>
        <begin position="132"/>
        <end position="166"/>
    </location>
</feature>
<dbReference type="OMA" id="EDCKDEY"/>
<protein>
    <submittedName>
        <fullName evidence="3">Uncharacterized protein</fullName>
    </submittedName>
</protein>
<feature type="compositionally biased region" description="Polar residues" evidence="2">
    <location>
        <begin position="572"/>
        <end position="585"/>
    </location>
</feature>
<feature type="compositionally biased region" description="Basic and acidic residues" evidence="2">
    <location>
        <begin position="296"/>
        <end position="329"/>
    </location>
</feature>
<feature type="compositionally biased region" description="Acidic residues" evidence="2">
    <location>
        <begin position="458"/>
        <end position="472"/>
    </location>
</feature>
<sequence>MELLVPIIRDACATAGESIRVCSVFTDWSRQLGNQIRVGGLTGAQLLQAIDELKKEFSQNHMGDHWLLPSISPLLALTAQELEKSQGGSSLGDTQTATVDGSFSKALLQQQTAKNEDGKSEENSDTSDGVAAASLDRILVDVEEKSVQLEDQLSALERKISETKSSRNQHYVQDINASTRERINQLLLRLNTSSCLIQRTCTGESDDDMKRKQSSASVLSLEVTENDINQARQTTSDKSAMEPIDMSENSDLEKSVKGAALAPPTQFLQSTETEEAAETDKSMANLHTSTENTEVEDVHEGQVEEKFKKVATEVLEKEPEMREEAHEEVENQPQDGESEKVAEGEAGSEAREETPHPQDGDHKDEEEAQLRQISEETAEIRSRRSTNSELTLQEIEDQNRAVDQTHSEEEHDNSSQKSLSAHPESENGNNDEEGERFGDDGSELGKASPDKLSVVPEMLEDTEEDKNDEDEYNSSRTNQTTRKNSNNSPTNNEKPEESDKMEARSEKAQENGGVNEPNYTSDQHENGEKGELEDSLKENTQEKAYDDGASELLENNKQEEESPDDNLEQNEKQQNQTDLNESNEQQADEDVFSERKLSQDSLEQMVGESPKDVPGKDQEQSVDVDGGHSARSQGEIEQKVGGTFLQHANDPVHSALNETNGPREEDLDKNERTDSRGSMYNDNVAEEIKNDEDTNAISNGDPKENQENNLALDLRAVDPSVDDDYSSTRSQSTYATISKGDEGHLTHIYDHDLNTGNVPELKQGITHQSTLRDATLSTKHSETLSSLGIIGALPEFEMTHKYHIQSHINTATRIPVISQPVPLQKNQFRSPPLKKKNSTEPPGKDTKKQFYQPRFVY</sequence>
<dbReference type="STRING" id="51031.W2TB49"/>
<feature type="compositionally biased region" description="Basic and acidic residues" evidence="2">
    <location>
        <begin position="522"/>
        <end position="546"/>
    </location>
</feature>